<dbReference type="Proteomes" id="UP001333110">
    <property type="component" value="Unassembled WGS sequence"/>
</dbReference>
<proteinExistence type="predicted"/>
<keyword evidence="3" id="KW-1185">Reference proteome</keyword>
<gene>
    <name evidence="2" type="ORF">QYF61_026071</name>
</gene>
<sequence>MRTQPKQVPLTRTQKLELGMVEKEKKAFAFVLKTKLRVLSSHIFKHWNRLPREVVESPSLEVFKRRLDVVLRDGLVVVLVALGLRLDAMILKVFSNLYDSFSVPSPTDVQIFPHVDGILDTILPSHLVLRETREVTCGDEGSHWSNILREKRKEKREKRGEERRGEERRGEERRGEERRGEERRGEEKRREEKRREEKRREEKRREEKRREEERRGEERRGEERRGEERRGEERRGEERRGEEKRREEKRREEKRREEKRREEKRREEKRREEKRREEKRREEKRREEKRREEKRREEKRRSFCFNKKGIDGVIQPLATSSSGGISLMDLSCSPEIFREQKTFKKWKPYFMGTHFYRPQEIICISTNNTCKVQFFMDVPPHLYPIPSTPSAQPHALLFGEARALPPFGEALSRLQEP</sequence>
<reference evidence="2 3" key="1">
    <citation type="journal article" date="2023" name="J. Hered.">
        <title>Chromosome-level genome of the wood stork (Mycteria americana) provides insight into avian chromosome evolution.</title>
        <authorList>
            <person name="Flamio R. Jr."/>
            <person name="Ramstad K.M."/>
        </authorList>
    </citation>
    <scope>NUCLEOTIDE SEQUENCE [LARGE SCALE GENOMIC DNA]</scope>
    <source>
        <strain evidence="2">JAX WOST 10</strain>
    </source>
</reference>
<organism evidence="2 3">
    <name type="scientific">Mycteria americana</name>
    <name type="common">Wood stork</name>
    <dbReference type="NCBI Taxonomy" id="33587"/>
    <lineage>
        <taxon>Eukaryota</taxon>
        <taxon>Metazoa</taxon>
        <taxon>Chordata</taxon>
        <taxon>Craniata</taxon>
        <taxon>Vertebrata</taxon>
        <taxon>Euteleostomi</taxon>
        <taxon>Archelosauria</taxon>
        <taxon>Archosauria</taxon>
        <taxon>Dinosauria</taxon>
        <taxon>Saurischia</taxon>
        <taxon>Theropoda</taxon>
        <taxon>Coelurosauria</taxon>
        <taxon>Aves</taxon>
        <taxon>Neognathae</taxon>
        <taxon>Neoaves</taxon>
        <taxon>Aequornithes</taxon>
        <taxon>Ciconiiformes</taxon>
        <taxon>Ciconiidae</taxon>
        <taxon>Mycteria</taxon>
    </lineage>
</organism>
<accession>A0AAN7NFW4</accession>
<feature type="region of interest" description="Disordered" evidence="1">
    <location>
        <begin position="155"/>
        <end position="177"/>
    </location>
</feature>
<evidence type="ECO:0000256" key="1">
    <source>
        <dbReference type="SAM" id="MobiDB-lite"/>
    </source>
</evidence>
<evidence type="ECO:0000313" key="3">
    <source>
        <dbReference type="Proteomes" id="UP001333110"/>
    </source>
</evidence>
<comment type="caution">
    <text evidence="2">The sequence shown here is derived from an EMBL/GenBank/DDBJ whole genome shotgun (WGS) entry which is preliminary data.</text>
</comment>
<feature type="region of interest" description="Disordered" evidence="1">
    <location>
        <begin position="243"/>
        <end position="264"/>
    </location>
</feature>
<name>A0AAN7NFW4_MYCAM</name>
<feature type="compositionally biased region" description="Basic and acidic residues" evidence="1">
    <location>
        <begin position="157"/>
        <end position="177"/>
    </location>
</feature>
<dbReference type="EMBL" id="JAUNZN010000003">
    <property type="protein sequence ID" value="KAK4825270.1"/>
    <property type="molecule type" value="Genomic_DNA"/>
</dbReference>
<protein>
    <submittedName>
        <fullName evidence="2">Uncharacterized protein</fullName>
    </submittedName>
</protein>
<evidence type="ECO:0000313" key="2">
    <source>
        <dbReference type="EMBL" id="KAK4825270.1"/>
    </source>
</evidence>
<dbReference type="AlphaFoldDB" id="A0AAN7NFW4"/>